<dbReference type="KEGG" id="rpln:B1209_12115"/>
<accession>A0A2X2EKM5</accession>
<dbReference type="NCBIfam" id="TIGR03135">
    <property type="entry name" value="malonate_mdcG"/>
    <property type="match status" value="1"/>
</dbReference>
<dbReference type="EMBL" id="FLAC01000020">
    <property type="protein sequence ID" value="SAQ03693.1"/>
    <property type="molecule type" value="Genomic_DNA"/>
</dbReference>
<gene>
    <name evidence="9" type="primary">mdcG</name>
    <name evidence="7" type="ORF">DN603_08160</name>
    <name evidence="5" type="ORF">I8Y23_003894</name>
    <name evidence="9" type="ORF">NCTC12998_06447</name>
    <name evidence="8" type="ORF">SAMEA2273876_04345</name>
    <name evidence="6" type="ORF">U5E74_16290</name>
</gene>
<evidence type="ECO:0000313" key="8">
    <source>
        <dbReference type="EMBL" id="SAQ03693.1"/>
    </source>
</evidence>
<dbReference type="EMBL" id="CAADJE010000034">
    <property type="protein sequence ID" value="VFS87998.1"/>
    <property type="molecule type" value="Genomic_DNA"/>
</dbReference>
<dbReference type="EMBL" id="QKOX01000007">
    <property type="protein sequence ID" value="RWT23634.1"/>
    <property type="molecule type" value="Genomic_DNA"/>
</dbReference>
<keyword evidence="1 9" id="KW-0808">Transferase</keyword>
<name>A0A2X2EKM5_RAOPL</name>
<dbReference type="InterPro" id="IPR017557">
    <property type="entry name" value="Holo-ACP_synthase"/>
</dbReference>
<reference evidence="5" key="1">
    <citation type="journal article" date="2018" name="Genome Biol.">
        <title>SKESA: strategic k-mer extension for scrupulous assemblies.</title>
        <authorList>
            <person name="Souvorov A."/>
            <person name="Agarwala R."/>
            <person name="Lipman D.J."/>
        </authorList>
    </citation>
    <scope>NUCLEOTIDE SEQUENCE</scope>
    <source>
        <strain evidence="5">MISC063</strain>
    </source>
</reference>
<evidence type="ECO:0000313" key="12">
    <source>
        <dbReference type="Proteomes" id="UP000345637"/>
    </source>
</evidence>
<dbReference type="InterPro" id="IPR049180">
    <property type="entry name" value="MdcG_C"/>
</dbReference>
<evidence type="ECO:0000313" key="9">
    <source>
        <dbReference type="EMBL" id="VFS87998.1"/>
    </source>
</evidence>
<dbReference type="Proteomes" id="UP000864422">
    <property type="component" value="Unassembled WGS sequence"/>
</dbReference>
<dbReference type="Proteomes" id="UP000345637">
    <property type="component" value="Unassembled WGS sequence"/>
</dbReference>
<protein>
    <submittedName>
        <fullName evidence="5">Malonate decarboxylase holo-ACP synthase</fullName>
    </submittedName>
    <submittedName>
        <fullName evidence="9">Phosphoribosyl-dephospho-CoA transferase</fullName>
        <ecNumber evidence="9">2.7.7.66</ecNumber>
    </submittedName>
</protein>
<evidence type="ECO:0000259" key="4">
    <source>
        <dbReference type="Pfam" id="PF20866"/>
    </source>
</evidence>
<reference evidence="9 12" key="3">
    <citation type="submission" date="2019-03" db="EMBL/GenBank/DDBJ databases">
        <authorList>
            <consortium name="Pathogen Informatics"/>
        </authorList>
    </citation>
    <scope>NUCLEOTIDE SEQUENCE [LARGE SCALE GENOMIC DNA]</scope>
    <source>
        <strain evidence="8 10">2880STDY5682802</strain>
        <strain evidence="9 12">NCTC12998</strain>
    </source>
</reference>
<dbReference type="Pfam" id="PF10620">
    <property type="entry name" value="MdcG"/>
    <property type="match status" value="1"/>
</dbReference>
<dbReference type="Proteomes" id="UP000078124">
    <property type="component" value="Unassembled WGS sequence"/>
</dbReference>
<dbReference type="GO" id="GO:0016779">
    <property type="term" value="F:nucleotidyltransferase activity"/>
    <property type="evidence" value="ECO:0007669"/>
    <property type="project" value="UniProtKB-KW"/>
</dbReference>
<dbReference type="Proteomes" id="UP001293169">
    <property type="component" value="Unassembled WGS sequence"/>
</dbReference>
<evidence type="ECO:0000256" key="1">
    <source>
        <dbReference type="ARBA" id="ARBA00022679"/>
    </source>
</evidence>
<organism evidence="9 12">
    <name type="scientific">Raoultella planticola</name>
    <name type="common">Klebsiella planticola</name>
    <dbReference type="NCBI Taxonomy" id="575"/>
    <lineage>
        <taxon>Bacteria</taxon>
        <taxon>Pseudomonadati</taxon>
        <taxon>Pseudomonadota</taxon>
        <taxon>Gammaproteobacteria</taxon>
        <taxon>Enterobacterales</taxon>
        <taxon>Enterobacteriaceae</taxon>
        <taxon>Klebsiella/Raoultella group</taxon>
        <taxon>Raoultella</taxon>
    </lineage>
</organism>
<proteinExistence type="predicted"/>
<reference evidence="6 13" key="5">
    <citation type="submission" date="2023-12" db="EMBL/GenBank/DDBJ databases">
        <title>N/s.</title>
        <authorList>
            <person name="Dale J."/>
        </authorList>
    </citation>
    <scope>NUCLEOTIDE SEQUENCE [LARGE SCALE GENOMIC DNA]</scope>
    <source>
        <strain evidence="6 13">2023EL-01226</strain>
    </source>
</reference>
<keyword evidence="2 9" id="KW-0548">Nucleotidyltransferase</keyword>
<sequence>MTFTPRPHDLLWLNNANALLTVEEAWVATQWHPGLPVVVRRDVNENHDIAVGVRGMKREQRAAGWVKAEAVSRVVTPEALTERERLLHSPFVSQPPVQAAILLTTFAWPWLWGITGSTGYALASEIPVLHADSDLDLLIRAPMPLSEEELRQWQAQVAKLPCRADTQIETPFGAFALNEWLRDGRVLLKTSRGARLTHTPWHREEA</sequence>
<dbReference type="Pfam" id="PF20866">
    <property type="entry name" value="MdcG_N"/>
    <property type="match status" value="1"/>
</dbReference>
<dbReference type="GeneID" id="57430790"/>
<evidence type="ECO:0000313" key="13">
    <source>
        <dbReference type="Proteomes" id="UP001293169"/>
    </source>
</evidence>
<feature type="domain" description="Phosphoribosyl-dephospho-CoA transferase MdcG C-terminal" evidence="3">
    <location>
        <begin position="99"/>
        <end position="199"/>
    </location>
</feature>
<evidence type="ECO:0000313" key="6">
    <source>
        <dbReference type="EMBL" id="MDZ7467196.1"/>
    </source>
</evidence>
<keyword evidence="13" id="KW-1185">Reference proteome</keyword>
<evidence type="ECO:0000313" key="11">
    <source>
        <dbReference type="Proteomes" id="UP000288843"/>
    </source>
</evidence>
<dbReference type="EMBL" id="DACSEA010000018">
    <property type="protein sequence ID" value="HAT1607548.1"/>
    <property type="molecule type" value="Genomic_DNA"/>
</dbReference>
<reference evidence="5" key="4">
    <citation type="submission" date="2020-11" db="EMBL/GenBank/DDBJ databases">
        <authorList>
            <consortium name="NCBI Pathogen Detection Project"/>
        </authorList>
    </citation>
    <scope>NUCLEOTIDE SEQUENCE</scope>
    <source>
        <strain evidence="5">MISC063</strain>
    </source>
</reference>
<dbReference type="InterPro" id="IPR048903">
    <property type="entry name" value="MdcG_N"/>
</dbReference>
<evidence type="ECO:0000313" key="7">
    <source>
        <dbReference type="EMBL" id="RWT23634.1"/>
    </source>
</evidence>
<dbReference type="EMBL" id="JAXUDK010000010">
    <property type="protein sequence ID" value="MDZ7467196.1"/>
    <property type="molecule type" value="Genomic_DNA"/>
</dbReference>
<evidence type="ECO:0000313" key="10">
    <source>
        <dbReference type="Proteomes" id="UP000078124"/>
    </source>
</evidence>
<dbReference type="RefSeq" id="WP_032687480.1">
    <property type="nucleotide sequence ID" value="NZ_ABZSJN020000096.1"/>
</dbReference>
<reference evidence="7 11" key="2">
    <citation type="submission" date="2018-06" db="EMBL/GenBank/DDBJ databases">
        <title>Carbapenemase-producing Enterobacteriaceae present in wastewater treatment plant effluent and nearby surface waters in the US.</title>
        <authorList>
            <person name="Mathys D.A."/>
            <person name="Mollenkopf D.F."/>
            <person name="Feicht S.M."/>
            <person name="Adams R.J."/>
            <person name="Albers A.L."/>
            <person name="Stuever D.M."/>
            <person name="Daniels J.B."/>
            <person name="Wittum T.E."/>
        </authorList>
    </citation>
    <scope>NUCLEOTIDE SEQUENCE [LARGE SCALE GENOMIC DNA]</scope>
    <source>
        <strain evidence="7 11">GEO_47_Down_B</strain>
    </source>
</reference>
<evidence type="ECO:0000256" key="2">
    <source>
        <dbReference type="ARBA" id="ARBA00022695"/>
    </source>
</evidence>
<dbReference type="EC" id="2.7.7.66" evidence="9"/>
<dbReference type="AlphaFoldDB" id="A0A2X2EKM5"/>
<feature type="domain" description="Phosphoribosyl-dephospho-CoA transferase MdcG N-terminal" evidence="4">
    <location>
        <begin position="6"/>
        <end position="77"/>
    </location>
</feature>
<dbReference type="NCBIfam" id="NF002332">
    <property type="entry name" value="PRK01293.1"/>
    <property type="match status" value="1"/>
</dbReference>
<evidence type="ECO:0000259" key="3">
    <source>
        <dbReference type="Pfam" id="PF10620"/>
    </source>
</evidence>
<dbReference type="Proteomes" id="UP000288843">
    <property type="component" value="Unassembled WGS sequence"/>
</dbReference>
<evidence type="ECO:0000313" key="5">
    <source>
        <dbReference type="EMBL" id="HAT1607548.1"/>
    </source>
</evidence>